<feature type="binding site" evidence="6">
    <location>
        <position position="438"/>
    </location>
    <ligand>
        <name>(6S)-5-formyl-5,6,7,8-tetrahydrofolate</name>
        <dbReference type="ChEBI" id="CHEBI:57457"/>
    </ligand>
</feature>
<dbReference type="InterPro" id="IPR025867">
    <property type="entry name" value="MnmE_helical"/>
</dbReference>
<keyword evidence="2 6" id="KW-0819">tRNA processing</keyword>
<feature type="binding site" evidence="6">
    <location>
        <position position="245"/>
    </location>
    <ligand>
        <name>K(+)</name>
        <dbReference type="ChEBI" id="CHEBI:29103"/>
    </ligand>
</feature>
<dbReference type="CDD" id="cd14858">
    <property type="entry name" value="TrmE_N"/>
    <property type="match status" value="1"/>
</dbReference>
<keyword evidence="6" id="KW-0479">Metal-binding</keyword>
<feature type="binding site" evidence="6">
    <location>
        <position position="230"/>
    </location>
    <ligand>
        <name>Mg(2+)</name>
        <dbReference type="ChEBI" id="CHEBI:18420"/>
    </ligand>
</feature>
<reference evidence="9 10" key="1">
    <citation type="submission" date="2020-08" db="EMBL/GenBank/DDBJ databases">
        <title>Genomic Encyclopedia of Type Strains, Phase IV (KMG-IV): sequencing the most valuable type-strain genomes for metagenomic binning, comparative biology and taxonomic classification.</title>
        <authorList>
            <person name="Goeker M."/>
        </authorList>
    </citation>
    <scope>NUCLEOTIDE SEQUENCE [LARGE SCALE GENOMIC DNA]</scope>
    <source>
        <strain evidence="9 10">DSM 23562</strain>
    </source>
</reference>
<keyword evidence="6" id="KW-0460">Magnesium</keyword>
<feature type="binding site" evidence="6">
    <location>
        <position position="250"/>
    </location>
    <ligand>
        <name>K(+)</name>
        <dbReference type="ChEBI" id="CHEBI:29103"/>
    </ligand>
</feature>
<dbReference type="EC" id="3.6.-.-" evidence="6"/>
<dbReference type="GO" id="GO:0005525">
    <property type="term" value="F:GTP binding"/>
    <property type="evidence" value="ECO:0007669"/>
    <property type="project" value="UniProtKB-UniRule"/>
</dbReference>
<dbReference type="InterPro" id="IPR018948">
    <property type="entry name" value="GTP-bd_TrmE_N"/>
</dbReference>
<keyword evidence="3 6" id="KW-0547">Nucleotide-binding</keyword>
<comment type="caution">
    <text evidence="6">Lacks conserved residue(s) required for the propagation of feature annotation.</text>
</comment>
<dbReference type="PRINTS" id="PR00326">
    <property type="entry name" value="GTP1OBG"/>
</dbReference>
<comment type="cofactor">
    <cofactor evidence="6">
        <name>K(+)</name>
        <dbReference type="ChEBI" id="CHEBI:29103"/>
    </cofactor>
    <text evidence="6">Binds 1 potassium ion per subunit.</text>
</comment>
<name>A0A7W9SV32_ARMRO</name>
<evidence type="ECO:0000256" key="4">
    <source>
        <dbReference type="ARBA" id="ARBA00022958"/>
    </source>
</evidence>
<dbReference type="GO" id="GO:0030488">
    <property type="term" value="P:tRNA methylation"/>
    <property type="evidence" value="ECO:0007669"/>
    <property type="project" value="TreeGrafter"/>
</dbReference>
<keyword evidence="4 6" id="KW-0630">Potassium</keyword>
<dbReference type="PROSITE" id="PS51709">
    <property type="entry name" value="G_TRME"/>
    <property type="match status" value="1"/>
</dbReference>
<feature type="domain" description="TrmE-type G" evidence="8">
    <location>
        <begin position="216"/>
        <end position="363"/>
    </location>
</feature>
<dbReference type="RefSeq" id="WP_184202374.1">
    <property type="nucleotide sequence ID" value="NZ_JACHGW010000004.1"/>
</dbReference>
<evidence type="ECO:0000256" key="6">
    <source>
        <dbReference type="HAMAP-Rule" id="MF_00379"/>
    </source>
</evidence>
<comment type="similarity">
    <text evidence="1 6 7">Belongs to the TRAFAC class TrmE-Era-EngA-EngB-Septin-like GTPase superfamily. TrmE GTPase family.</text>
</comment>
<evidence type="ECO:0000313" key="10">
    <source>
        <dbReference type="Proteomes" id="UP000520814"/>
    </source>
</evidence>
<feature type="binding site" evidence="6">
    <location>
        <position position="251"/>
    </location>
    <ligand>
        <name>Mg(2+)</name>
        <dbReference type="ChEBI" id="CHEBI:18420"/>
    </ligand>
</feature>
<dbReference type="PANTHER" id="PTHR42714">
    <property type="entry name" value="TRNA MODIFICATION GTPASE GTPBP3"/>
    <property type="match status" value="1"/>
</dbReference>
<dbReference type="NCBIfam" id="NF003661">
    <property type="entry name" value="PRK05291.1-3"/>
    <property type="match status" value="1"/>
</dbReference>
<feature type="binding site" evidence="6">
    <location>
        <position position="121"/>
    </location>
    <ligand>
        <name>(6S)-5-formyl-5,6,7,8-tetrahydrofolate</name>
        <dbReference type="ChEBI" id="CHEBI:57457"/>
    </ligand>
</feature>
<comment type="subunit">
    <text evidence="6">Homodimer. Heterotetramer of two MnmE and two MnmG subunits.</text>
</comment>
<dbReference type="Pfam" id="PF01926">
    <property type="entry name" value="MMR_HSR1"/>
    <property type="match status" value="1"/>
</dbReference>
<comment type="function">
    <text evidence="6">Exhibits a very high intrinsic GTPase hydrolysis rate. Involved in the addition of a carboxymethylaminomethyl (cmnm) group at the wobble position (U34) of certain tRNAs, forming tRNA-cmnm(5)s(2)U34.</text>
</comment>
<dbReference type="InterPro" id="IPR027266">
    <property type="entry name" value="TrmE/GcvT-like"/>
</dbReference>
<dbReference type="NCBIfam" id="TIGR00231">
    <property type="entry name" value="small_GTP"/>
    <property type="match status" value="1"/>
</dbReference>
<dbReference type="InterPro" id="IPR005225">
    <property type="entry name" value="Small_GTP-bd"/>
</dbReference>
<dbReference type="Gene3D" id="1.20.120.430">
    <property type="entry name" value="tRNA modification GTPase MnmE domain 2"/>
    <property type="match status" value="1"/>
</dbReference>
<feature type="binding site" evidence="6">
    <location>
        <position position="82"/>
    </location>
    <ligand>
        <name>(6S)-5-formyl-5,6,7,8-tetrahydrofolate</name>
        <dbReference type="ChEBI" id="CHEBI:57457"/>
    </ligand>
</feature>
<dbReference type="GO" id="GO:0046872">
    <property type="term" value="F:metal ion binding"/>
    <property type="evidence" value="ECO:0007669"/>
    <property type="project" value="UniProtKB-KW"/>
</dbReference>
<dbReference type="InterPro" id="IPR031168">
    <property type="entry name" value="G_TrmE"/>
</dbReference>
<dbReference type="AlphaFoldDB" id="A0A7W9SV32"/>
<feature type="binding site" evidence="6">
    <location>
        <begin position="226"/>
        <end position="231"/>
    </location>
    <ligand>
        <name>GTP</name>
        <dbReference type="ChEBI" id="CHEBI:37565"/>
    </ligand>
</feature>
<keyword evidence="5 6" id="KW-0342">GTP-binding</keyword>
<feature type="binding site" evidence="6">
    <location>
        <position position="21"/>
    </location>
    <ligand>
        <name>(6S)-5-formyl-5,6,7,8-tetrahydrofolate</name>
        <dbReference type="ChEBI" id="CHEBI:57457"/>
    </ligand>
</feature>
<dbReference type="SUPFAM" id="SSF52540">
    <property type="entry name" value="P-loop containing nucleoside triphosphate hydrolases"/>
    <property type="match status" value="1"/>
</dbReference>
<keyword evidence="6" id="KW-0963">Cytoplasm</keyword>
<dbReference type="InterPro" id="IPR006073">
    <property type="entry name" value="GTP-bd"/>
</dbReference>
<accession>A0A7W9SV32</accession>
<dbReference type="Pfam" id="PF12631">
    <property type="entry name" value="MnmE_helical"/>
    <property type="match status" value="1"/>
</dbReference>
<dbReference type="GO" id="GO:0005829">
    <property type="term" value="C:cytosol"/>
    <property type="evidence" value="ECO:0007669"/>
    <property type="project" value="TreeGrafter"/>
</dbReference>
<evidence type="ECO:0000256" key="5">
    <source>
        <dbReference type="ARBA" id="ARBA00023134"/>
    </source>
</evidence>
<evidence type="ECO:0000256" key="7">
    <source>
        <dbReference type="RuleBase" id="RU003313"/>
    </source>
</evidence>
<dbReference type="InterPro" id="IPR004520">
    <property type="entry name" value="GTPase_MnmE"/>
</dbReference>
<dbReference type="GO" id="GO:0003924">
    <property type="term" value="F:GTPase activity"/>
    <property type="evidence" value="ECO:0007669"/>
    <property type="project" value="UniProtKB-UniRule"/>
</dbReference>
<dbReference type="InterPro" id="IPR027368">
    <property type="entry name" value="MnmE_dom2"/>
</dbReference>
<evidence type="ECO:0000313" key="9">
    <source>
        <dbReference type="EMBL" id="MBB6052764.1"/>
    </source>
</evidence>
<keyword evidence="10" id="KW-1185">Reference proteome</keyword>
<dbReference type="HAMAP" id="MF_00379">
    <property type="entry name" value="GTPase_MnmE"/>
    <property type="match status" value="1"/>
</dbReference>
<organism evidence="9 10">
    <name type="scientific">Armatimonas rosea</name>
    <dbReference type="NCBI Taxonomy" id="685828"/>
    <lineage>
        <taxon>Bacteria</taxon>
        <taxon>Bacillati</taxon>
        <taxon>Armatimonadota</taxon>
        <taxon>Armatimonadia</taxon>
        <taxon>Armatimonadales</taxon>
        <taxon>Armatimonadaceae</taxon>
        <taxon>Armatimonas</taxon>
    </lineage>
</organism>
<dbReference type="NCBIfam" id="TIGR00450">
    <property type="entry name" value="mnmE_trmE_thdF"/>
    <property type="match status" value="1"/>
</dbReference>
<dbReference type="CDD" id="cd04164">
    <property type="entry name" value="trmE"/>
    <property type="match status" value="1"/>
</dbReference>
<feature type="binding site" evidence="6">
    <location>
        <begin position="270"/>
        <end position="273"/>
    </location>
    <ligand>
        <name>GTP</name>
        <dbReference type="ChEBI" id="CHEBI:37565"/>
    </ligand>
</feature>
<dbReference type="GO" id="GO:0002098">
    <property type="term" value="P:tRNA wobble uridine modification"/>
    <property type="evidence" value="ECO:0007669"/>
    <property type="project" value="TreeGrafter"/>
</dbReference>
<dbReference type="InterPro" id="IPR027417">
    <property type="entry name" value="P-loop_NTPase"/>
</dbReference>
<feature type="binding site" evidence="6">
    <location>
        <position position="226"/>
    </location>
    <ligand>
        <name>K(+)</name>
        <dbReference type="ChEBI" id="CHEBI:29103"/>
    </ligand>
</feature>
<feature type="binding site" evidence="6">
    <location>
        <position position="247"/>
    </location>
    <ligand>
        <name>K(+)</name>
        <dbReference type="ChEBI" id="CHEBI:29103"/>
    </ligand>
</feature>
<evidence type="ECO:0000256" key="2">
    <source>
        <dbReference type="ARBA" id="ARBA00022694"/>
    </source>
</evidence>
<dbReference type="Pfam" id="PF10396">
    <property type="entry name" value="TrmE_N"/>
    <property type="match status" value="1"/>
</dbReference>
<evidence type="ECO:0000256" key="3">
    <source>
        <dbReference type="ARBA" id="ARBA00022741"/>
    </source>
</evidence>
<evidence type="ECO:0000256" key="1">
    <source>
        <dbReference type="ARBA" id="ARBA00011043"/>
    </source>
</evidence>
<dbReference type="EMBL" id="JACHGW010000004">
    <property type="protein sequence ID" value="MBB6052764.1"/>
    <property type="molecule type" value="Genomic_DNA"/>
</dbReference>
<protein>
    <recommendedName>
        <fullName evidence="6">tRNA modification GTPase MnmE</fullName>
        <ecNumber evidence="6">3.6.-.-</ecNumber>
    </recommendedName>
</protein>
<gene>
    <name evidence="6" type="primary">mnmE</name>
    <name evidence="6" type="synonym">trmE</name>
    <name evidence="9" type="ORF">HNQ39_004585</name>
</gene>
<dbReference type="Proteomes" id="UP000520814">
    <property type="component" value="Unassembled WGS sequence"/>
</dbReference>
<comment type="caution">
    <text evidence="9">The sequence shown here is derived from an EMBL/GenBank/DDBJ whole genome shotgun (WGS) entry which is preliminary data.</text>
</comment>
<feature type="binding site" evidence="6">
    <location>
        <begin position="245"/>
        <end position="251"/>
    </location>
    <ligand>
        <name>GTP</name>
        <dbReference type="ChEBI" id="CHEBI:37565"/>
    </ligand>
</feature>
<feature type="binding site" evidence="6">
    <location>
        <begin position="344"/>
        <end position="346"/>
    </location>
    <ligand>
        <name>GTP</name>
        <dbReference type="ChEBI" id="CHEBI:37565"/>
    </ligand>
</feature>
<dbReference type="PANTHER" id="PTHR42714:SF2">
    <property type="entry name" value="TRNA MODIFICATION GTPASE GTPBP3, MITOCHONDRIAL"/>
    <property type="match status" value="1"/>
</dbReference>
<sequence length="438" mass="45817">MTDTIAAIATATGAAGVGIVRLSGPNARTIAAQVVRRSLQDQPPRLLKRATVYDPQSGESLDDGLLVHFIGPHSFTGEDVVEFQGHGGMLTLAQVLQAFLAAGARLARPGEFSERAFHNGKLDLAQAEALADLISARSVAAQRAARRQLDGSLSQEAHRIAAELQEALARLEATIDFPEDVGELVPETVEAPLGRAAQRLERLLAGAAYGRRLTEGLTVALTGAPNVGKSSLLNALAGAERAIVTELAGTTRDILAEELVLAGVPVRVLDTAGLRETDDPVERIGVARARAAVATADVVIVVVDATRPEPLALPEQSFVIAVNKSDLASPELERFAPHPAVAISARTGEGLDALVQAVIGTSVPASDAPLLTRARHEDALRRAAAQIHDARVTLALGLPAELIAVDTHGALAALGELTGQTTREEIIQGIFSRFCIGK</sequence>
<proteinExistence type="inferred from homology"/>
<comment type="subcellular location">
    <subcellularLocation>
        <location evidence="6">Cytoplasm</location>
    </subcellularLocation>
</comment>
<dbReference type="Gene3D" id="3.30.1360.120">
    <property type="entry name" value="Probable tRNA modification gtpase trme, domain 1"/>
    <property type="match status" value="1"/>
</dbReference>
<evidence type="ECO:0000259" key="8">
    <source>
        <dbReference type="PROSITE" id="PS51709"/>
    </source>
</evidence>
<dbReference type="Gene3D" id="3.40.50.300">
    <property type="entry name" value="P-loop containing nucleotide triphosphate hydrolases"/>
    <property type="match status" value="1"/>
</dbReference>
<keyword evidence="6 9" id="KW-0378">Hydrolase</keyword>